<dbReference type="EMBL" id="JAYMFF010000002">
    <property type="protein sequence ID" value="MEC4175035.1"/>
    <property type="molecule type" value="Genomic_DNA"/>
</dbReference>
<dbReference type="Proteomes" id="UP001349994">
    <property type="component" value="Unassembled WGS sequence"/>
</dbReference>
<name>A0ABU6IF20_9ACTN</name>
<feature type="transmembrane region" description="Helical" evidence="1">
    <location>
        <begin position="162"/>
        <end position="181"/>
    </location>
</feature>
<feature type="transmembrane region" description="Helical" evidence="1">
    <location>
        <begin position="94"/>
        <end position="113"/>
    </location>
</feature>
<keyword evidence="1" id="KW-1133">Transmembrane helix</keyword>
<feature type="transmembrane region" description="Helical" evidence="1">
    <location>
        <begin position="134"/>
        <end position="156"/>
    </location>
</feature>
<keyword evidence="1" id="KW-0472">Membrane</keyword>
<keyword evidence="1" id="KW-0812">Transmembrane</keyword>
<evidence type="ECO:0000256" key="1">
    <source>
        <dbReference type="SAM" id="Phobius"/>
    </source>
</evidence>
<evidence type="ECO:0000313" key="3">
    <source>
        <dbReference type="Proteomes" id="UP001349994"/>
    </source>
</evidence>
<gene>
    <name evidence="2" type="ORF">VIN30_01040</name>
</gene>
<proteinExistence type="predicted"/>
<feature type="transmembrane region" description="Helical" evidence="1">
    <location>
        <begin position="46"/>
        <end position="64"/>
    </location>
</feature>
<organism evidence="2 3">
    <name type="scientific">Adlercreutzia wanghongyangiae</name>
    <dbReference type="NCBI Taxonomy" id="3111451"/>
    <lineage>
        <taxon>Bacteria</taxon>
        <taxon>Bacillati</taxon>
        <taxon>Actinomycetota</taxon>
        <taxon>Coriobacteriia</taxon>
        <taxon>Eggerthellales</taxon>
        <taxon>Eggerthellaceae</taxon>
        <taxon>Adlercreutzia</taxon>
    </lineage>
</organism>
<evidence type="ECO:0000313" key="2">
    <source>
        <dbReference type="EMBL" id="MEC4175035.1"/>
    </source>
</evidence>
<protein>
    <recommendedName>
        <fullName evidence="4">DUF998 domain-containing protein</fullName>
    </recommendedName>
</protein>
<feature type="transmembrane region" description="Helical" evidence="1">
    <location>
        <begin position="71"/>
        <end position="88"/>
    </location>
</feature>
<sequence>MYIARFGAGVAACLLVQFSGGHHVAGFGWANDALMPSVFPLDAQKSACILAAFLIAWIGVGHLLRLRGKSVGALVAGDLVCVGVAWTVSPLCAAFPPTLLFLCWLACPELLYFPRHYAASLEDDGKTRISFEMAVALVFVAACMLIMMRMAAHFAVAWNAPVLRWAFLLGLLGVAAYIARIRERHAAPPLPARVISMAYHSLEIWAWSSFGAIAWFWLVRSW</sequence>
<evidence type="ECO:0008006" key="4">
    <source>
        <dbReference type="Google" id="ProtNLM"/>
    </source>
</evidence>
<comment type="caution">
    <text evidence="2">The sequence shown here is derived from an EMBL/GenBank/DDBJ whole genome shotgun (WGS) entry which is preliminary data.</text>
</comment>
<keyword evidence="3" id="KW-1185">Reference proteome</keyword>
<reference evidence="2 3" key="1">
    <citation type="submission" date="2024-01" db="EMBL/GenBank/DDBJ databases">
        <title>novel species in genus Adlercreutzia.</title>
        <authorList>
            <person name="Liu X."/>
        </authorList>
    </citation>
    <scope>NUCLEOTIDE SEQUENCE [LARGE SCALE GENOMIC DNA]</scope>
    <source>
        <strain evidence="2 3">R7</strain>
    </source>
</reference>
<dbReference type="RefSeq" id="WP_338208572.1">
    <property type="nucleotide sequence ID" value="NZ_JAYMFF010000002.1"/>
</dbReference>
<feature type="transmembrane region" description="Helical" evidence="1">
    <location>
        <begin position="202"/>
        <end position="219"/>
    </location>
</feature>
<accession>A0ABU6IF20</accession>